<dbReference type="InterPro" id="IPR036020">
    <property type="entry name" value="WW_dom_sf"/>
</dbReference>
<protein>
    <submittedName>
        <fullName evidence="6">Syntaxin-binding protein 4-like</fullName>
    </submittedName>
</protein>
<keyword evidence="1" id="KW-0175">Coiled coil</keyword>
<evidence type="ECO:0000259" key="3">
    <source>
        <dbReference type="PROSITE" id="PS50020"/>
    </source>
</evidence>
<dbReference type="InterPro" id="IPR001202">
    <property type="entry name" value="WW_dom"/>
</dbReference>
<sequence length="628" mass="70441">MSSTVVLTQVEHQFDGSDDNESEDYREAELIVFDNCSKGIGIKICGGCSRDGREVNGIFIKRILPGGLADQDGRLQQGDEILSVNEESFQGITNDRAVAILRKASASNHVEMAVARDEQSKTEFLEILEKQNGRSFPCTPVPLEIPGKREIPKNLMMNGSSEHDRSSCSSPRYLMETSPQHSPREEIIHNHRENQDHIVPDSFSSTQEQHQPPPPSHFIPNGRHLIPSMASTPHNRAGKLSSNISSAYSVDPSPVQGSMSLTSDPFTTVTSNESSRYRNMAKSRKLSLDPTVRLKVEKLEVALRYLGLEPTEEQEGCLRNQLKVDSSGTVNYGDFVAVVRDVFKEELERKKIDPRAMLFAANDITNFVEPPPFRHSSNHFHHAGDEYGEIRQERDALQEEVQRLRLKLQESEFARCRAEGELNDIRMKAESAMKKVEIAERAQREASNVEKDYEEVVQLLEAEVAKLKEDRKTNASSSADTQHQMAVFSCQLKKLEGEKRTYEVATEKLLQFAENVHEAMITQGNNLTGVKKGDPARGNRPPAYLGRHKQTNPKTLAAEAKEVVTAVRSIIEKDPLPYGWEEAYTEDGLRYYINHVTQTTTWSHPKTGVQHITAPQESKPAATRKSSA</sequence>
<dbReference type="SMART" id="SM00456">
    <property type="entry name" value="WW"/>
    <property type="match status" value="1"/>
</dbReference>
<dbReference type="RefSeq" id="XP_022323200.1">
    <property type="nucleotide sequence ID" value="XM_022467492.1"/>
</dbReference>
<dbReference type="InterPro" id="IPR051342">
    <property type="entry name" value="PDZ_scaffold"/>
</dbReference>
<dbReference type="AlphaFoldDB" id="A0A8B8D6D3"/>
<dbReference type="InterPro" id="IPR036034">
    <property type="entry name" value="PDZ_sf"/>
</dbReference>
<dbReference type="SUPFAM" id="SSF51045">
    <property type="entry name" value="WW domain"/>
    <property type="match status" value="1"/>
</dbReference>
<evidence type="ECO:0000313" key="6">
    <source>
        <dbReference type="RefSeq" id="XP_022323200.1"/>
    </source>
</evidence>
<dbReference type="Gene3D" id="2.30.42.10">
    <property type="match status" value="1"/>
</dbReference>
<dbReference type="Pfam" id="PF00595">
    <property type="entry name" value="PDZ"/>
    <property type="match status" value="1"/>
</dbReference>
<evidence type="ECO:0000313" key="5">
    <source>
        <dbReference type="Proteomes" id="UP000694844"/>
    </source>
</evidence>
<dbReference type="Proteomes" id="UP000694844">
    <property type="component" value="Chromosome 3"/>
</dbReference>
<feature type="compositionally biased region" description="Polar residues" evidence="2">
    <location>
        <begin position="1"/>
        <end position="11"/>
    </location>
</feature>
<feature type="compositionally biased region" description="Polar residues" evidence="2">
    <location>
        <begin position="233"/>
        <end position="248"/>
    </location>
</feature>
<dbReference type="FunFam" id="2.20.70.10:FF:000034">
    <property type="entry name" value="syntaxin-binding protein 4 isoform X1"/>
    <property type="match status" value="1"/>
</dbReference>
<dbReference type="SUPFAM" id="SSF47473">
    <property type="entry name" value="EF-hand"/>
    <property type="match status" value="1"/>
</dbReference>
<gene>
    <name evidence="6" type="primary">LOC111124550</name>
</gene>
<dbReference type="Pfam" id="PF00397">
    <property type="entry name" value="WW"/>
    <property type="match status" value="1"/>
</dbReference>
<evidence type="ECO:0000256" key="2">
    <source>
        <dbReference type="SAM" id="MobiDB-lite"/>
    </source>
</evidence>
<dbReference type="CDD" id="cd06692">
    <property type="entry name" value="PDZ1_GgSTXBP4-like"/>
    <property type="match status" value="1"/>
</dbReference>
<feature type="coiled-coil region" evidence="1">
    <location>
        <begin position="387"/>
        <end position="470"/>
    </location>
</feature>
<feature type="region of interest" description="Disordered" evidence="2">
    <location>
        <begin position="233"/>
        <end position="272"/>
    </location>
</feature>
<keyword evidence="5" id="KW-1185">Reference proteome</keyword>
<feature type="compositionally biased region" description="Polar residues" evidence="2">
    <location>
        <begin position="255"/>
        <end position="272"/>
    </location>
</feature>
<dbReference type="OrthoDB" id="6022242at2759"/>
<dbReference type="Gene3D" id="2.20.70.10">
    <property type="match status" value="1"/>
</dbReference>
<dbReference type="KEGG" id="cvn:111124550"/>
<organism evidence="5 6">
    <name type="scientific">Crassostrea virginica</name>
    <name type="common">Eastern oyster</name>
    <dbReference type="NCBI Taxonomy" id="6565"/>
    <lineage>
        <taxon>Eukaryota</taxon>
        <taxon>Metazoa</taxon>
        <taxon>Spiralia</taxon>
        <taxon>Lophotrochozoa</taxon>
        <taxon>Mollusca</taxon>
        <taxon>Bivalvia</taxon>
        <taxon>Autobranchia</taxon>
        <taxon>Pteriomorphia</taxon>
        <taxon>Ostreida</taxon>
        <taxon>Ostreoidea</taxon>
        <taxon>Ostreidae</taxon>
        <taxon>Crassostrea</taxon>
    </lineage>
</organism>
<proteinExistence type="predicted"/>
<dbReference type="PANTHER" id="PTHR19964:SF94">
    <property type="entry name" value="SYNTAXIN-BINDING PROTEIN 4-LIKE"/>
    <property type="match status" value="1"/>
</dbReference>
<dbReference type="InterPro" id="IPR001478">
    <property type="entry name" value="PDZ"/>
</dbReference>
<name>A0A8B8D6D3_CRAVI</name>
<feature type="domain" description="PDZ" evidence="4">
    <location>
        <begin position="30"/>
        <end position="116"/>
    </location>
</feature>
<dbReference type="GeneID" id="111124550"/>
<feature type="region of interest" description="Disordered" evidence="2">
    <location>
        <begin position="604"/>
        <end position="628"/>
    </location>
</feature>
<feature type="domain" description="WW" evidence="3">
    <location>
        <begin position="574"/>
        <end position="607"/>
    </location>
</feature>
<accession>A0A8B8D6D3</accession>
<dbReference type="SUPFAM" id="SSF50156">
    <property type="entry name" value="PDZ domain-like"/>
    <property type="match status" value="1"/>
</dbReference>
<dbReference type="PROSITE" id="PS50106">
    <property type="entry name" value="PDZ"/>
    <property type="match status" value="1"/>
</dbReference>
<dbReference type="PROSITE" id="PS50020">
    <property type="entry name" value="WW_DOMAIN_2"/>
    <property type="match status" value="1"/>
</dbReference>
<feature type="region of interest" description="Disordered" evidence="2">
    <location>
        <begin position="526"/>
        <end position="554"/>
    </location>
</feature>
<dbReference type="PROSITE" id="PS01159">
    <property type="entry name" value="WW_DOMAIN_1"/>
    <property type="match status" value="1"/>
</dbReference>
<feature type="region of interest" description="Disordered" evidence="2">
    <location>
        <begin position="153"/>
        <end position="182"/>
    </location>
</feature>
<dbReference type="CDD" id="cd00201">
    <property type="entry name" value="WW"/>
    <property type="match status" value="1"/>
</dbReference>
<evidence type="ECO:0000259" key="4">
    <source>
        <dbReference type="PROSITE" id="PS50106"/>
    </source>
</evidence>
<dbReference type="SMART" id="SM00228">
    <property type="entry name" value="PDZ"/>
    <property type="match status" value="1"/>
</dbReference>
<dbReference type="InterPro" id="IPR011992">
    <property type="entry name" value="EF-hand-dom_pair"/>
</dbReference>
<dbReference type="PANTHER" id="PTHR19964">
    <property type="entry name" value="MULTIPLE PDZ DOMAIN PROTEIN"/>
    <property type="match status" value="1"/>
</dbReference>
<evidence type="ECO:0000256" key="1">
    <source>
        <dbReference type="SAM" id="Coils"/>
    </source>
</evidence>
<reference evidence="6" key="1">
    <citation type="submission" date="2025-08" db="UniProtKB">
        <authorList>
            <consortium name="RefSeq"/>
        </authorList>
    </citation>
    <scope>IDENTIFICATION</scope>
    <source>
        <tissue evidence="6">Whole sample</tissue>
    </source>
</reference>
<feature type="region of interest" description="Disordered" evidence="2">
    <location>
        <begin position="1"/>
        <end position="22"/>
    </location>
</feature>